<evidence type="ECO:0000259" key="2">
    <source>
        <dbReference type="SMART" id="SM00989"/>
    </source>
</evidence>
<dbReference type="InterPro" id="IPR004096">
    <property type="entry name" value="V4R"/>
</dbReference>
<dbReference type="InterPro" id="IPR036390">
    <property type="entry name" value="WH_DNA-bd_sf"/>
</dbReference>
<dbReference type="CDD" id="cd00090">
    <property type="entry name" value="HTH_ARSR"/>
    <property type="match status" value="1"/>
</dbReference>
<reference evidence="4" key="3">
    <citation type="journal article" date="2011" name="PLoS ONE">
        <title>Genome sequence of a mesophilic hydrogenotrophic methanogen Methanocella paludicola, the first cultivated representative of the order Methanocellales.</title>
        <authorList>
            <person name="Sakai S."/>
            <person name="Takaki Y."/>
            <person name="Shimamura S."/>
            <person name="Sekine M."/>
            <person name="Tajima T."/>
            <person name="Kosugi H."/>
            <person name="Ichikawa N."/>
            <person name="Tasumi E."/>
            <person name="Hiraki A.T."/>
            <person name="Shimizu A."/>
            <person name="Kato Y."/>
            <person name="Nishiko R."/>
            <person name="Mori K."/>
            <person name="Fujita N."/>
            <person name="Imachi H."/>
            <person name="Takai K."/>
        </authorList>
    </citation>
    <scope>NUCLEOTIDE SEQUENCE [LARGE SCALE GENOMIC DNA]</scope>
    <source>
        <strain evidence="4">DSM 17711 / JCM 13418 / NBRC 101707 / SANAE</strain>
    </source>
</reference>
<reference evidence="3 4" key="2">
    <citation type="journal article" date="2008" name="Int. J. Syst. Evol. Microbiol.">
        <title>Methanocella paludicola gen. nov., sp. nov., a methane-producing archaeon, the first isolate of the lineage 'Rice Cluster I', and proposal of the new archaeal order Methanocellales ord. nov.</title>
        <authorList>
            <person name="Sakai S."/>
            <person name="Imachi H."/>
            <person name="Hanada S."/>
            <person name="Ohashi A."/>
            <person name="Harada H."/>
            <person name="Kamagata Y."/>
        </authorList>
    </citation>
    <scope>NUCLEOTIDE SEQUENCE [LARGE SCALE GENOMIC DNA]</scope>
    <source>
        <strain evidence="4">DSM 17711 / JCM 13418 / NBRC 101707 / SANAE</strain>
    </source>
</reference>
<dbReference type="Pfam" id="PF02830">
    <property type="entry name" value="V4R"/>
    <property type="match status" value="1"/>
</dbReference>
<dbReference type="Gene3D" id="1.10.10.10">
    <property type="entry name" value="Winged helix-like DNA-binding domain superfamily/Winged helix DNA-binding domain"/>
    <property type="match status" value="1"/>
</dbReference>
<name>D1YVC9_METPS</name>
<dbReference type="SUPFAM" id="SSF111126">
    <property type="entry name" value="Ligand-binding domain in the NO signalling and Golgi transport"/>
    <property type="match status" value="1"/>
</dbReference>
<dbReference type="eggNOG" id="arCOG01680">
    <property type="taxonomic scope" value="Archaea"/>
</dbReference>
<dbReference type="InterPro" id="IPR036388">
    <property type="entry name" value="WH-like_DNA-bd_sf"/>
</dbReference>
<dbReference type="RefSeq" id="WP_012899081.1">
    <property type="nucleotide sequence ID" value="NC_013665.1"/>
</dbReference>
<dbReference type="Proteomes" id="UP000001882">
    <property type="component" value="Chromosome"/>
</dbReference>
<protein>
    <submittedName>
        <fullName evidence="3">Transcriptional regulator</fullName>
    </submittedName>
</protein>
<dbReference type="Pfam" id="PF01022">
    <property type="entry name" value="HTH_5"/>
    <property type="match status" value="1"/>
</dbReference>
<accession>D1YVC9</accession>
<feature type="domain" description="4-vinyl reductase 4VR" evidence="2">
    <location>
        <begin position="190"/>
        <end position="251"/>
    </location>
</feature>
<dbReference type="PATRIC" id="fig|304371.9.peg.335"/>
<dbReference type="PANTHER" id="PTHR35090">
    <property type="entry name" value="DNA-DIRECTED RNA POLYMERASE SUBUNIT I"/>
    <property type="match status" value="1"/>
</dbReference>
<dbReference type="Gene3D" id="3.30.1380.20">
    <property type="entry name" value="Trafficking protein particle complex subunit 3"/>
    <property type="match status" value="1"/>
</dbReference>
<dbReference type="SUPFAM" id="SSF46785">
    <property type="entry name" value="Winged helix' DNA-binding domain"/>
    <property type="match status" value="1"/>
</dbReference>
<keyword evidence="4" id="KW-1185">Reference proteome</keyword>
<dbReference type="SMART" id="SM00418">
    <property type="entry name" value="HTH_ARSR"/>
    <property type="match status" value="1"/>
</dbReference>
<dbReference type="GeneID" id="8683082"/>
<dbReference type="InParanoid" id="D1YVC9"/>
<dbReference type="InterPro" id="IPR001845">
    <property type="entry name" value="HTH_ArsR_DNA-bd_dom"/>
</dbReference>
<gene>
    <name evidence="3" type="ordered locus">MCP_0329</name>
</gene>
<dbReference type="EMBL" id="AP011532">
    <property type="protein sequence ID" value="BAI60401.1"/>
    <property type="molecule type" value="Genomic_DNA"/>
</dbReference>
<dbReference type="OrthoDB" id="371687at2157"/>
<dbReference type="STRING" id="304371.MCP_0329"/>
<proteinExistence type="predicted"/>
<dbReference type="InterPro" id="IPR011991">
    <property type="entry name" value="ArsR-like_HTH"/>
</dbReference>
<dbReference type="InterPro" id="IPR024096">
    <property type="entry name" value="NO_sig/Golgi_transp_ligand-bd"/>
</dbReference>
<dbReference type="AlphaFoldDB" id="D1YVC9"/>
<sequence length="251" mass="28093">MKQKKGRDERAAELFATEGGIRAVDSPVRMSILSMLLEKEMRFDEIVEASGRAKSTISVHLKSLADDGIVSSRADPADARKKIFFIDSSYLGGLSRRKKLKKDMTEYISKYAMSSGDPFAFFRLMFRTIRVALLDEGIDLDPVLHEAGASVGEALYPRVADPDLGRLLANLAKFWEAQKLGRLDVRSVEPLDIVICDCFECQDLPYLGRPACAFDSGIFETIFTKYYNSPAKVKETKCYAMGDGRCEFIIE</sequence>
<dbReference type="PANTHER" id="PTHR35090:SF2">
    <property type="entry name" value="ARSR FAMILY TRANSCRIPTIONAL REGULATOR"/>
    <property type="match status" value="1"/>
</dbReference>
<dbReference type="GO" id="GO:0003700">
    <property type="term" value="F:DNA-binding transcription factor activity"/>
    <property type="evidence" value="ECO:0007669"/>
    <property type="project" value="InterPro"/>
</dbReference>
<feature type="domain" description="HTH arsR-type" evidence="1">
    <location>
        <begin position="19"/>
        <end position="96"/>
    </location>
</feature>
<evidence type="ECO:0000313" key="3">
    <source>
        <dbReference type="EMBL" id="BAI60401.1"/>
    </source>
</evidence>
<dbReference type="SMART" id="SM00989">
    <property type="entry name" value="V4R"/>
    <property type="match status" value="1"/>
</dbReference>
<dbReference type="KEGG" id="mpd:MCP_0329"/>
<evidence type="ECO:0000259" key="1">
    <source>
        <dbReference type="SMART" id="SM00418"/>
    </source>
</evidence>
<reference evidence="3 4" key="1">
    <citation type="journal article" date="2007" name="Appl. Environ. Microbiol.">
        <title>Isolation of key methanogens for global methane emission from rice paddy fields: a novel isolate affiliated with the clone cluster rice cluster I.</title>
        <authorList>
            <person name="Sakai S."/>
            <person name="Imachi H."/>
            <person name="Sekiguchi Y."/>
            <person name="Ohashi A."/>
            <person name="Harada H."/>
            <person name="Kamagata Y."/>
        </authorList>
    </citation>
    <scope>NUCLEOTIDE SEQUENCE [LARGE SCALE GENOMIC DNA]</scope>
    <source>
        <strain evidence="4">DSM 17711 / JCM 13418 / NBRC 101707 / SANAE</strain>
    </source>
</reference>
<organism evidence="3 4">
    <name type="scientific">Methanocella paludicola (strain DSM 17711 / JCM 13418 / NBRC 101707 / SANAE)</name>
    <dbReference type="NCBI Taxonomy" id="304371"/>
    <lineage>
        <taxon>Archaea</taxon>
        <taxon>Methanobacteriati</taxon>
        <taxon>Methanobacteriota</taxon>
        <taxon>Stenosarchaea group</taxon>
        <taxon>Methanomicrobia</taxon>
        <taxon>Methanocellales</taxon>
        <taxon>Methanocellaceae</taxon>
        <taxon>Methanocella</taxon>
    </lineage>
</organism>
<dbReference type="eggNOG" id="arCOG01688">
    <property type="taxonomic scope" value="Archaea"/>
</dbReference>
<evidence type="ECO:0000313" key="4">
    <source>
        <dbReference type="Proteomes" id="UP000001882"/>
    </source>
</evidence>